<reference evidence="1" key="1">
    <citation type="submission" date="2018-02" db="EMBL/GenBank/DDBJ databases">
        <title>Rhizophora mucronata_Transcriptome.</title>
        <authorList>
            <person name="Meera S.P."/>
            <person name="Sreeshan A."/>
            <person name="Augustine A."/>
        </authorList>
    </citation>
    <scope>NUCLEOTIDE SEQUENCE</scope>
    <source>
        <tissue evidence="1">Leaf</tissue>
    </source>
</reference>
<dbReference type="EMBL" id="GGEC01075680">
    <property type="protein sequence ID" value="MBX56164.1"/>
    <property type="molecule type" value="Transcribed_RNA"/>
</dbReference>
<evidence type="ECO:0000313" key="1">
    <source>
        <dbReference type="EMBL" id="MBX56164.1"/>
    </source>
</evidence>
<dbReference type="AlphaFoldDB" id="A0A2P2PN62"/>
<proteinExistence type="predicted"/>
<protein>
    <submittedName>
        <fullName evidence="1">Uncharacterized protein</fullName>
    </submittedName>
</protein>
<name>A0A2P2PN62_RHIMU</name>
<sequence>MADCIANMATCSIRHTDNFQMGND</sequence>
<accession>A0A2P2PN62</accession>
<organism evidence="1">
    <name type="scientific">Rhizophora mucronata</name>
    <name type="common">Asiatic mangrove</name>
    <dbReference type="NCBI Taxonomy" id="61149"/>
    <lineage>
        <taxon>Eukaryota</taxon>
        <taxon>Viridiplantae</taxon>
        <taxon>Streptophyta</taxon>
        <taxon>Embryophyta</taxon>
        <taxon>Tracheophyta</taxon>
        <taxon>Spermatophyta</taxon>
        <taxon>Magnoliopsida</taxon>
        <taxon>eudicotyledons</taxon>
        <taxon>Gunneridae</taxon>
        <taxon>Pentapetalae</taxon>
        <taxon>rosids</taxon>
        <taxon>fabids</taxon>
        <taxon>Malpighiales</taxon>
        <taxon>Rhizophoraceae</taxon>
        <taxon>Rhizophora</taxon>
    </lineage>
</organism>